<dbReference type="Gene3D" id="2.40.37.10">
    <property type="entry name" value="Lyase, Ornithine Decarboxylase, Chain A, domain 1"/>
    <property type="match status" value="1"/>
</dbReference>
<dbReference type="PROSITE" id="PS00395">
    <property type="entry name" value="ALANINE_RACEMASE"/>
    <property type="match status" value="1"/>
</dbReference>
<feature type="active site" description="Proton acceptor; specific for D-alanine" evidence="5">
    <location>
        <position position="40"/>
    </location>
</feature>
<dbReference type="OrthoDB" id="9813814at2"/>
<dbReference type="GO" id="GO:0008784">
    <property type="term" value="F:alanine racemase activity"/>
    <property type="evidence" value="ECO:0007669"/>
    <property type="project" value="UniProtKB-UniRule"/>
</dbReference>
<dbReference type="GO" id="GO:0005829">
    <property type="term" value="C:cytosol"/>
    <property type="evidence" value="ECO:0007669"/>
    <property type="project" value="TreeGrafter"/>
</dbReference>
<evidence type="ECO:0000256" key="3">
    <source>
        <dbReference type="ARBA" id="ARBA00022898"/>
    </source>
</evidence>
<comment type="function">
    <text evidence="5">Catalyzes the interconversion of L-alanine and D-alanine. May also act on other amino acids.</text>
</comment>
<dbReference type="FunFam" id="3.20.20.10:FF:000002">
    <property type="entry name" value="Alanine racemase"/>
    <property type="match status" value="1"/>
</dbReference>
<evidence type="ECO:0000256" key="5">
    <source>
        <dbReference type="HAMAP-Rule" id="MF_01201"/>
    </source>
</evidence>
<comment type="similarity">
    <text evidence="5">Belongs to the alanine racemase family.</text>
</comment>
<dbReference type="RefSeq" id="WP_149267093.1">
    <property type="nucleotide sequence ID" value="NZ_VFJB01000008.1"/>
</dbReference>
<proteinExistence type="inferred from homology"/>
<dbReference type="InterPro" id="IPR020622">
    <property type="entry name" value="Ala_racemase_pyridoxalP-BS"/>
</dbReference>
<gene>
    <name evidence="9" type="primary">alr</name>
    <name evidence="9" type="ORF">FHQ18_10260</name>
</gene>
<organism evidence="9 10">
    <name type="scientific">Deferribacter autotrophicus</name>
    <dbReference type="NCBI Taxonomy" id="500465"/>
    <lineage>
        <taxon>Bacteria</taxon>
        <taxon>Pseudomonadati</taxon>
        <taxon>Deferribacterota</taxon>
        <taxon>Deferribacteres</taxon>
        <taxon>Deferribacterales</taxon>
        <taxon>Deferribacteraceae</taxon>
        <taxon>Deferribacter</taxon>
    </lineage>
</organism>
<dbReference type="SMART" id="SM01005">
    <property type="entry name" value="Ala_racemase_C"/>
    <property type="match status" value="1"/>
</dbReference>
<dbReference type="InterPro" id="IPR001608">
    <property type="entry name" value="Ala_racemase_N"/>
</dbReference>
<accession>A0A5A8F394</accession>
<comment type="pathway">
    <text evidence="5">Amino-acid biosynthesis; D-alanine biosynthesis; D-alanine from L-alanine: step 1/1.</text>
</comment>
<sequence>MLTKIKTLRPTYAYIDLENYKHNIEIAKKLSNSKIIAIVKADAYGHGAIKIAEFAYKQCGVTHFGVATIEEGINLRKKLNDAHIIILGYVDEKYYDEILANNLILTIYDYNFASSFNNYLISKNRVHPAALKIDTGMNRLGFNTDLNYFELSSTFSNIKFVLCMTHLSSSDTDREYTEFQINMFKDFLKREKINIPTSVLNSSAICLYKNDFDYTRPGIMTYGYVYPENSFGLKPVMKIFSKIVHVKELKRGDKVSYNQKFTADKKMKIGVVPIGYADGYFRNLSNRGFMYINGKRCNVVGSVCMDMTMIDISHLTENEITEEVEILGENVRADMLAELCDTISYEILCAISDRIPRVYSNDY</sequence>
<evidence type="ECO:0000256" key="2">
    <source>
        <dbReference type="ARBA" id="ARBA00001933"/>
    </source>
</evidence>
<evidence type="ECO:0000259" key="8">
    <source>
        <dbReference type="SMART" id="SM01005"/>
    </source>
</evidence>
<protein>
    <recommendedName>
        <fullName evidence="5">Alanine racemase</fullName>
        <ecNumber evidence="5">5.1.1.1</ecNumber>
    </recommendedName>
</protein>
<dbReference type="GO" id="GO:0030170">
    <property type="term" value="F:pyridoxal phosphate binding"/>
    <property type="evidence" value="ECO:0007669"/>
    <property type="project" value="UniProtKB-UniRule"/>
</dbReference>
<reference evidence="9 10" key="1">
    <citation type="submission" date="2019-06" db="EMBL/GenBank/DDBJ databases">
        <title>Genomic insights into carbon and energy metabolism of Deferribacter autotrophicus revealed new metabolic traits in the phylum Deferribacteres.</title>
        <authorList>
            <person name="Slobodkin A.I."/>
            <person name="Slobodkina G.B."/>
            <person name="Allioux M."/>
            <person name="Alain K."/>
            <person name="Jebbar M."/>
            <person name="Shadrin V."/>
            <person name="Kublanov I.V."/>
            <person name="Toshchakov S.V."/>
            <person name="Bonch-Osmolovskaya E.A."/>
        </authorList>
    </citation>
    <scope>NUCLEOTIDE SEQUENCE [LARGE SCALE GENOMIC DNA]</scope>
    <source>
        <strain evidence="9 10">SL50</strain>
    </source>
</reference>
<dbReference type="InterPro" id="IPR009006">
    <property type="entry name" value="Ala_racemase/Decarboxylase_C"/>
</dbReference>
<dbReference type="HAMAP" id="MF_01201">
    <property type="entry name" value="Ala_racemase"/>
    <property type="match status" value="1"/>
</dbReference>
<evidence type="ECO:0000313" key="10">
    <source>
        <dbReference type="Proteomes" id="UP000322876"/>
    </source>
</evidence>
<evidence type="ECO:0000256" key="6">
    <source>
        <dbReference type="PIRSR" id="PIRSR600821-50"/>
    </source>
</evidence>
<feature type="domain" description="Alanine racemase C-terminal" evidence="8">
    <location>
        <begin position="236"/>
        <end position="360"/>
    </location>
</feature>
<evidence type="ECO:0000313" key="9">
    <source>
        <dbReference type="EMBL" id="KAA0257421.1"/>
    </source>
</evidence>
<evidence type="ECO:0000256" key="1">
    <source>
        <dbReference type="ARBA" id="ARBA00000316"/>
    </source>
</evidence>
<dbReference type="CDD" id="cd00430">
    <property type="entry name" value="PLPDE_III_AR"/>
    <property type="match status" value="1"/>
</dbReference>
<dbReference type="AlphaFoldDB" id="A0A5A8F394"/>
<keyword evidence="10" id="KW-1185">Reference proteome</keyword>
<feature type="binding site" evidence="5 7">
    <location>
        <position position="139"/>
    </location>
    <ligand>
        <name>substrate</name>
    </ligand>
</feature>
<name>A0A5A8F394_9BACT</name>
<dbReference type="Gene3D" id="3.20.20.10">
    <property type="entry name" value="Alanine racemase"/>
    <property type="match status" value="1"/>
</dbReference>
<keyword evidence="3 5" id="KW-0663">Pyridoxal phosphate</keyword>
<keyword evidence="4 5" id="KW-0413">Isomerase</keyword>
<dbReference type="SUPFAM" id="SSF50621">
    <property type="entry name" value="Alanine racemase C-terminal domain-like"/>
    <property type="match status" value="1"/>
</dbReference>
<feature type="modified residue" description="N6-(pyridoxal phosphate)lysine" evidence="5 6">
    <location>
        <position position="40"/>
    </location>
</feature>
<comment type="cofactor">
    <cofactor evidence="2 5 6">
        <name>pyridoxal 5'-phosphate</name>
        <dbReference type="ChEBI" id="CHEBI:597326"/>
    </cofactor>
</comment>
<comment type="catalytic activity">
    <reaction evidence="1 5">
        <text>L-alanine = D-alanine</text>
        <dbReference type="Rhea" id="RHEA:20249"/>
        <dbReference type="ChEBI" id="CHEBI:57416"/>
        <dbReference type="ChEBI" id="CHEBI:57972"/>
        <dbReference type="EC" id="5.1.1.1"/>
    </reaction>
</comment>
<dbReference type="UniPathway" id="UPA00042">
    <property type="reaction ID" value="UER00497"/>
</dbReference>
<dbReference type="InterPro" id="IPR000821">
    <property type="entry name" value="Ala_racemase"/>
</dbReference>
<feature type="binding site" evidence="5 7">
    <location>
        <position position="305"/>
    </location>
    <ligand>
        <name>substrate</name>
    </ligand>
</feature>
<dbReference type="Pfam" id="PF00842">
    <property type="entry name" value="Ala_racemase_C"/>
    <property type="match status" value="1"/>
</dbReference>
<dbReference type="EMBL" id="VFJB01000008">
    <property type="protein sequence ID" value="KAA0257421.1"/>
    <property type="molecule type" value="Genomic_DNA"/>
</dbReference>
<dbReference type="PANTHER" id="PTHR30511">
    <property type="entry name" value="ALANINE RACEMASE"/>
    <property type="match status" value="1"/>
</dbReference>
<dbReference type="SUPFAM" id="SSF51419">
    <property type="entry name" value="PLP-binding barrel"/>
    <property type="match status" value="1"/>
</dbReference>
<dbReference type="PANTHER" id="PTHR30511:SF0">
    <property type="entry name" value="ALANINE RACEMASE, CATABOLIC-RELATED"/>
    <property type="match status" value="1"/>
</dbReference>
<dbReference type="PRINTS" id="PR00992">
    <property type="entry name" value="ALARACEMASE"/>
</dbReference>
<dbReference type="Pfam" id="PF01168">
    <property type="entry name" value="Ala_racemase_N"/>
    <property type="match status" value="1"/>
</dbReference>
<evidence type="ECO:0000256" key="4">
    <source>
        <dbReference type="ARBA" id="ARBA00023235"/>
    </source>
</evidence>
<dbReference type="Proteomes" id="UP000322876">
    <property type="component" value="Unassembled WGS sequence"/>
</dbReference>
<dbReference type="EC" id="5.1.1.1" evidence="5"/>
<comment type="caution">
    <text evidence="9">The sequence shown here is derived from an EMBL/GenBank/DDBJ whole genome shotgun (WGS) entry which is preliminary data.</text>
</comment>
<evidence type="ECO:0000256" key="7">
    <source>
        <dbReference type="PIRSR" id="PIRSR600821-52"/>
    </source>
</evidence>
<dbReference type="InterPro" id="IPR011079">
    <property type="entry name" value="Ala_racemase_C"/>
</dbReference>
<dbReference type="InterPro" id="IPR029066">
    <property type="entry name" value="PLP-binding_barrel"/>
</dbReference>
<dbReference type="NCBIfam" id="TIGR00492">
    <property type="entry name" value="alr"/>
    <property type="match status" value="1"/>
</dbReference>
<feature type="active site" description="Proton acceptor; specific for L-alanine" evidence="5">
    <location>
        <position position="257"/>
    </location>
</feature>
<dbReference type="GO" id="GO:0030632">
    <property type="term" value="P:D-alanine biosynthetic process"/>
    <property type="evidence" value="ECO:0007669"/>
    <property type="project" value="UniProtKB-UniRule"/>
</dbReference>